<dbReference type="RefSeq" id="WP_345433989.1">
    <property type="nucleotide sequence ID" value="NZ_BAABHK010000008.1"/>
</dbReference>
<sequence>MENHRNDSAKVLLLVELCRELAKLGIGAGLSDARPALSVRRGPADRNVWISLDGSGESYVWGRDDHAVGDPAGAAARIAAYLRKRDDRPDPRP</sequence>
<reference evidence="2" key="1">
    <citation type="journal article" date="2019" name="Int. J. Syst. Evol. Microbiol.">
        <title>The Global Catalogue of Microorganisms (GCM) 10K type strain sequencing project: providing services to taxonomists for standard genome sequencing and annotation.</title>
        <authorList>
            <consortium name="The Broad Institute Genomics Platform"/>
            <consortium name="The Broad Institute Genome Sequencing Center for Infectious Disease"/>
            <person name="Wu L."/>
            <person name="Ma J."/>
        </authorList>
    </citation>
    <scope>NUCLEOTIDE SEQUENCE [LARGE SCALE GENOMIC DNA]</scope>
    <source>
        <strain evidence="2">JCM 17939</strain>
    </source>
</reference>
<comment type="caution">
    <text evidence="1">The sequence shown here is derived from an EMBL/GenBank/DDBJ whole genome shotgun (WGS) entry which is preliminary data.</text>
</comment>
<keyword evidence="2" id="KW-1185">Reference proteome</keyword>
<accession>A0ABP8UGD8</accession>
<evidence type="ECO:0000313" key="1">
    <source>
        <dbReference type="EMBL" id="GAA4630344.1"/>
    </source>
</evidence>
<proteinExistence type="predicted"/>
<dbReference type="EMBL" id="BAABHK010000008">
    <property type="protein sequence ID" value="GAA4630344.1"/>
    <property type="molecule type" value="Genomic_DNA"/>
</dbReference>
<evidence type="ECO:0000313" key="2">
    <source>
        <dbReference type="Proteomes" id="UP001501442"/>
    </source>
</evidence>
<protein>
    <submittedName>
        <fullName evidence="1">Uncharacterized protein</fullName>
    </submittedName>
</protein>
<organism evidence="1 2">
    <name type="scientific">Actinoallomurus vinaceus</name>
    <dbReference type="NCBI Taxonomy" id="1080074"/>
    <lineage>
        <taxon>Bacteria</taxon>
        <taxon>Bacillati</taxon>
        <taxon>Actinomycetota</taxon>
        <taxon>Actinomycetes</taxon>
        <taxon>Streptosporangiales</taxon>
        <taxon>Thermomonosporaceae</taxon>
        <taxon>Actinoallomurus</taxon>
    </lineage>
</organism>
<name>A0ABP8UGD8_9ACTN</name>
<dbReference type="Proteomes" id="UP001501442">
    <property type="component" value="Unassembled WGS sequence"/>
</dbReference>
<gene>
    <name evidence="1" type="ORF">GCM10023196_055330</name>
</gene>